<keyword evidence="1" id="KW-1015">Disulfide bond</keyword>
<dbReference type="EMBL" id="CP017448">
    <property type="protein sequence ID" value="AOV17839.1"/>
    <property type="molecule type" value="Genomic_DNA"/>
</dbReference>
<evidence type="ECO:0000256" key="1">
    <source>
        <dbReference type="ARBA" id="ARBA00023157"/>
    </source>
</evidence>
<dbReference type="InterPro" id="IPR013806">
    <property type="entry name" value="Kringle-like"/>
</dbReference>
<dbReference type="KEGG" id="aaeo:BJI67_12945"/>
<dbReference type="SUPFAM" id="SSF57440">
    <property type="entry name" value="Kringle-like"/>
    <property type="match status" value="1"/>
</dbReference>
<sequence length="99" mass="11626">MKKTDLARDFDTEIRHMVRAPGYVGVYVVRGRRAPRLLGHKGYFTTTRAGHICLKWSSYYYHQSTIRVEVGEDWIRRNYMPASAARILAVKRVWDDPLK</sequence>
<accession>A0A1D8KA37</accession>
<evidence type="ECO:0000313" key="2">
    <source>
        <dbReference type="EMBL" id="AOV17839.1"/>
    </source>
</evidence>
<gene>
    <name evidence="2" type="ORF">BJI67_12945</name>
</gene>
<dbReference type="AlphaFoldDB" id="A0A1D8KA37"/>
<protein>
    <submittedName>
        <fullName evidence="2">Uncharacterized protein</fullName>
    </submittedName>
</protein>
<evidence type="ECO:0000313" key="3">
    <source>
        <dbReference type="Proteomes" id="UP000095342"/>
    </source>
</evidence>
<dbReference type="RefSeq" id="WP_070073369.1">
    <property type="nucleotide sequence ID" value="NZ_CP017448.1"/>
</dbReference>
<reference evidence="2 3" key="1">
    <citation type="submission" date="2016-09" db="EMBL/GenBank/DDBJ databases">
        <title>Acidihalobacter prosperus V6 (DSM14174).</title>
        <authorList>
            <person name="Khaleque H.N."/>
            <person name="Ramsay J.P."/>
            <person name="Murphy R.J.T."/>
            <person name="Kaksonen A.H."/>
            <person name="Boxall N.J."/>
            <person name="Watkin E.L.J."/>
        </authorList>
    </citation>
    <scope>NUCLEOTIDE SEQUENCE [LARGE SCALE GENOMIC DNA]</scope>
    <source>
        <strain evidence="2 3">V6</strain>
    </source>
</reference>
<proteinExistence type="predicted"/>
<name>A0A1D8KA37_9GAMM</name>
<organism evidence="2 3">
    <name type="scientific">Acidihalobacter aeolianus</name>
    <dbReference type="NCBI Taxonomy" id="2792603"/>
    <lineage>
        <taxon>Bacteria</taxon>
        <taxon>Pseudomonadati</taxon>
        <taxon>Pseudomonadota</taxon>
        <taxon>Gammaproteobacteria</taxon>
        <taxon>Chromatiales</taxon>
        <taxon>Ectothiorhodospiraceae</taxon>
        <taxon>Acidihalobacter</taxon>
    </lineage>
</organism>
<keyword evidence="3" id="KW-1185">Reference proteome</keyword>
<dbReference type="Proteomes" id="UP000095342">
    <property type="component" value="Chromosome"/>
</dbReference>